<reference evidence="2" key="1">
    <citation type="submission" date="2022-01" db="EMBL/GenBank/DDBJ databases">
        <title>Microbacterium eymi and Microbacterium rhizovicinus sp. nov., isolated from the rhizospheric soil of Elymus tsukushiensis, a plant native to the Dokdo Islands, Republic of Korea.</title>
        <authorList>
            <person name="Hwang Y.J."/>
        </authorList>
    </citation>
    <scope>NUCLEOTIDE SEQUENCE</scope>
    <source>
        <strain evidence="2">KUDC0405</strain>
    </source>
</reference>
<accession>A0ABY5NME5</accession>
<sequence>MVVSAFLASSGSPALVAGGAVITGAGGGFLIGRRHGRRWFRPDVRILKSAYLDETDAFFPRRGTP</sequence>
<keyword evidence="3" id="KW-1185">Reference proteome</keyword>
<organism evidence="2 3">
    <name type="scientific">Microbacterium elymi</name>
    <dbReference type="NCBI Taxonomy" id="2909587"/>
    <lineage>
        <taxon>Bacteria</taxon>
        <taxon>Bacillati</taxon>
        <taxon>Actinomycetota</taxon>
        <taxon>Actinomycetes</taxon>
        <taxon>Micrococcales</taxon>
        <taxon>Microbacteriaceae</taxon>
        <taxon>Microbacterium</taxon>
    </lineage>
</organism>
<evidence type="ECO:0000313" key="3">
    <source>
        <dbReference type="Proteomes" id="UP001054811"/>
    </source>
</evidence>
<evidence type="ECO:0000313" key="2">
    <source>
        <dbReference type="EMBL" id="UUT36345.1"/>
    </source>
</evidence>
<dbReference type="RefSeq" id="WP_259613003.1">
    <property type="nucleotide sequence ID" value="NZ_CP091139.2"/>
</dbReference>
<keyword evidence="1" id="KW-0812">Transmembrane</keyword>
<dbReference type="Proteomes" id="UP001054811">
    <property type="component" value="Chromosome"/>
</dbReference>
<gene>
    <name evidence="2" type="ORF">L2X98_25735</name>
</gene>
<keyword evidence="1" id="KW-0472">Membrane</keyword>
<feature type="transmembrane region" description="Helical" evidence="1">
    <location>
        <begin position="12"/>
        <end position="31"/>
    </location>
</feature>
<keyword evidence="1" id="KW-1133">Transmembrane helix</keyword>
<dbReference type="EMBL" id="CP091139">
    <property type="protein sequence ID" value="UUT36345.1"/>
    <property type="molecule type" value="Genomic_DNA"/>
</dbReference>
<proteinExistence type="predicted"/>
<name>A0ABY5NME5_9MICO</name>
<evidence type="ECO:0000256" key="1">
    <source>
        <dbReference type="SAM" id="Phobius"/>
    </source>
</evidence>
<protein>
    <recommendedName>
        <fullName evidence="4">Transmembrane protein</fullName>
    </recommendedName>
</protein>
<evidence type="ECO:0008006" key="4">
    <source>
        <dbReference type="Google" id="ProtNLM"/>
    </source>
</evidence>